<feature type="transmembrane region" description="Helical" evidence="10">
    <location>
        <begin position="404"/>
        <end position="421"/>
    </location>
</feature>
<dbReference type="FunFam" id="1.20.1560.10:FF:000055">
    <property type="entry name" value="ABC multidrug transporter (Eurofung)"/>
    <property type="match status" value="1"/>
</dbReference>
<dbReference type="PROSITE" id="PS00211">
    <property type="entry name" value="ABC_TRANSPORTER_1"/>
    <property type="match status" value="1"/>
</dbReference>
<dbReference type="PANTHER" id="PTHR24223:SF399">
    <property type="entry name" value="ABC TRANSPORTER ATNG"/>
    <property type="match status" value="1"/>
</dbReference>
<proteinExistence type="predicted"/>
<comment type="subcellular location">
    <subcellularLocation>
        <location evidence="1">Membrane</location>
        <topology evidence="1">Multi-pass membrane protein</topology>
    </subcellularLocation>
</comment>
<dbReference type="EMBL" id="SNSC02000005">
    <property type="protein sequence ID" value="TID24419.1"/>
    <property type="molecule type" value="Genomic_DNA"/>
</dbReference>
<organism evidence="13 14">
    <name type="scientific">Venturia nashicola</name>
    <dbReference type="NCBI Taxonomy" id="86259"/>
    <lineage>
        <taxon>Eukaryota</taxon>
        <taxon>Fungi</taxon>
        <taxon>Dikarya</taxon>
        <taxon>Ascomycota</taxon>
        <taxon>Pezizomycotina</taxon>
        <taxon>Dothideomycetes</taxon>
        <taxon>Pleosporomycetidae</taxon>
        <taxon>Venturiales</taxon>
        <taxon>Venturiaceae</taxon>
        <taxon>Venturia</taxon>
    </lineage>
</organism>
<evidence type="ECO:0000256" key="5">
    <source>
        <dbReference type="ARBA" id="ARBA00022840"/>
    </source>
</evidence>
<feature type="domain" description="ABC transporter" evidence="11">
    <location>
        <begin position="609"/>
        <end position="837"/>
    </location>
</feature>
<evidence type="ECO:0000256" key="6">
    <source>
        <dbReference type="ARBA" id="ARBA00022989"/>
    </source>
</evidence>
<dbReference type="CDD" id="cd18580">
    <property type="entry name" value="ABC_6TM_ABCC_D2"/>
    <property type="match status" value="1"/>
</dbReference>
<comment type="caution">
    <text evidence="13">The sequence shown here is derived from an EMBL/GenBank/DDBJ whole genome shotgun (WGS) entry which is preliminary data.</text>
</comment>
<accession>A0A4Z1PBF2</accession>
<keyword evidence="7 10" id="KW-0472">Membrane</keyword>
<keyword evidence="14" id="KW-1185">Reference proteome</keyword>
<feature type="domain" description="ABC transporter" evidence="11">
    <location>
        <begin position="1208"/>
        <end position="1446"/>
    </location>
</feature>
<dbReference type="InterPro" id="IPR003439">
    <property type="entry name" value="ABC_transporter-like_ATP-bd"/>
</dbReference>
<dbReference type="FunFam" id="1.20.1560.10:FF:000066">
    <property type="entry name" value="ABC multidrug transporter (Eurofung)"/>
    <property type="match status" value="1"/>
</dbReference>
<dbReference type="PROSITE" id="PS50929">
    <property type="entry name" value="ABC_TM1F"/>
    <property type="match status" value="2"/>
</dbReference>
<evidence type="ECO:0000256" key="2">
    <source>
        <dbReference type="ARBA" id="ARBA00022448"/>
    </source>
</evidence>
<protein>
    <submittedName>
        <fullName evidence="13">P-loop containing nucleoside triphosphate hydrolase protein</fullName>
    </submittedName>
</protein>
<keyword evidence="5" id="KW-0067">ATP-binding</keyword>
<dbReference type="CDD" id="cd18579">
    <property type="entry name" value="ABC_6TM_ABCC_D1"/>
    <property type="match status" value="1"/>
</dbReference>
<dbReference type="InterPro" id="IPR044726">
    <property type="entry name" value="ABCC_6TM_D2"/>
</dbReference>
<evidence type="ECO:0000256" key="10">
    <source>
        <dbReference type="SAM" id="Phobius"/>
    </source>
</evidence>
<feature type="transmembrane region" description="Helical" evidence="10">
    <location>
        <begin position="154"/>
        <end position="172"/>
    </location>
</feature>
<reference evidence="13 14" key="1">
    <citation type="submission" date="2019-04" db="EMBL/GenBank/DDBJ databases">
        <title>High contiguity whole genome sequence and gene annotation resource for two Venturia nashicola isolates.</title>
        <authorList>
            <person name="Prokchorchik M."/>
            <person name="Won K."/>
            <person name="Lee Y."/>
            <person name="Choi E.D."/>
            <person name="Segonzac C."/>
            <person name="Sohn K.H."/>
        </authorList>
    </citation>
    <scope>NUCLEOTIDE SEQUENCE [LARGE SCALE GENOMIC DNA]</scope>
    <source>
        <strain evidence="13 14">PRI2</strain>
    </source>
</reference>
<feature type="transmembrane region" description="Helical" evidence="10">
    <location>
        <begin position="1001"/>
        <end position="1024"/>
    </location>
</feature>
<dbReference type="PANTHER" id="PTHR24223">
    <property type="entry name" value="ATP-BINDING CASSETTE SUB-FAMILY C"/>
    <property type="match status" value="1"/>
</dbReference>
<feature type="transmembrane region" description="Helical" evidence="10">
    <location>
        <begin position="1114"/>
        <end position="1140"/>
    </location>
</feature>
<dbReference type="InterPro" id="IPR017871">
    <property type="entry name" value="ABC_transporter-like_CS"/>
</dbReference>
<feature type="transmembrane region" description="Helical" evidence="10">
    <location>
        <begin position="128"/>
        <end position="148"/>
    </location>
</feature>
<feature type="transmembrane region" description="Helical" evidence="10">
    <location>
        <begin position="1030"/>
        <end position="1050"/>
    </location>
</feature>
<evidence type="ECO:0000313" key="13">
    <source>
        <dbReference type="EMBL" id="TID24419.1"/>
    </source>
</evidence>
<feature type="domain" description="ABC transmembrane type-1" evidence="12">
    <location>
        <begin position="892"/>
        <end position="1172"/>
    </location>
</feature>
<evidence type="ECO:0000256" key="9">
    <source>
        <dbReference type="SAM" id="MobiDB-lite"/>
    </source>
</evidence>
<dbReference type="STRING" id="86259.A0A4Z1PBF2"/>
<dbReference type="GO" id="GO:0005524">
    <property type="term" value="F:ATP binding"/>
    <property type="evidence" value="ECO:0007669"/>
    <property type="project" value="UniProtKB-KW"/>
</dbReference>
<dbReference type="InterPro" id="IPR056227">
    <property type="entry name" value="TMD0_ABC"/>
</dbReference>
<dbReference type="SUPFAM" id="SSF52540">
    <property type="entry name" value="P-loop containing nucleoside triphosphate hydrolases"/>
    <property type="match status" value="2"/>
</dbReference>
<feature type="transmembrane region" description="Helical" evidence="10">
    <location>
        <begin position="885"/>
        <end position="907"/>
    </location>
</feature>
<feature type="transmembrane region" description="Helical" evidence="10">
    <location>
        <begin position="32"/>
        <end position="50"/>
    </location>
</feature>
<dbReference type="InterPro" id="IPR036640">
    <property type="entry name" value="ABC1_TM_sf"/>
</dbReference>
<dbReference type="Pfam" id="PF00005">
    <property type="entry name" value="ABC_tran"/>
    <property type="match status" value="2"/>
</dbReference>
<feature type="transmembrane region" description="Helical" evidence="10">
    <location>
        <begin position="927"/>
        <end position="954"/>
    </location>
</feature>
<dbReference type="GO" id="GO:0140359">
    <property type="term" value="F:ABC-type transporter activity"/>
    <property type="evidence" value="ECO:0007669"/>
    <property type="project" value="InterPro"/>
</dbReference>
<feature type="region of interest" description="Disordered" evidence="9">
    <location>
        <begin position="571"/>
        <end position="594"/>
    </location>
</feature>
<name>A0A4Z1PBF2_9PEZI</name>
<gene>
    <name evidence="13" type="ORF">E6O75_ATG02784</name>
</gene>
<keyword evidence="2" id="KW-0813">Transport</keyword>
<keyword evidence="6 10" id="KW-1133">Transmembrane helix</keyword>
<dbReference type="Pfam" id="PF24357">
    <property type="entry name" value="TMD0_ABC"/>
    <property type="match status" value="1"/>
</dbReference>
<sequence length="1464" mass="160610">MPTVPCTELLDSHFGPVAKCTQFDFTLAFEQAIFGIGISALFLLWLPIKLRSLYGASIRSESSAIHKAKIGLSLPIVALQLANLVLWSKNPITEVAVASAVLGFLDAVAISFLSVAEYQRGIRPSRTTATYLLGSILADCVVTRTLYIRNYVPTIAAITSAILACKFFYLLLESWPKTRYLLPMSPIPGRVDVAGPFSRAFMWWLNPMLVRGYSNILSLADVYPLDHDMYSEILRERMEKCWEKYKTKKSYPMVWAGAACLMWPLLITIPPRAAMMALSYAQTFLINDCIVYLETPAQFRDVRHAYGLIGAAALIYTGTALLSTSYMYKVFRMNTMFRGAVASLIYAKALVADSNHNNMAAVTLMSTDVDRIAMSLVQSTEIWAQITQIAIGIWLLWRQLGPTAVAPTLLAIICFVIQSVLSQRMGPSQAAWVKAVARRIGVTSSILRSMKSVKLAGLATSMGELLQAERVHELKMALKFRWLMVITQAFSSMPMLLSPLLVFAAYSIEAKVRGTPPLSTAKAFTSLSILSLLTMPAMQLLMSFPQLVQASGCIKRIEKFLLAKGYDDERSPFGSGRSSDVSKEEKGHTWSNEKKRFTVSSTESSELALSVSELVVAPSPDSPQTQQPVSFTVRKGTMTMISGPVGSGKSTILKAVLGELSPKSGTIDITSSYIGFCAQSPWLPNDTIRQIIIGTAEFDREWYRYIVKTCCLEEDLVQMPQKDLTLIGSRGITLSGGQKHRCALARALYSRASVLVLDDFLSTVDRRTQRIIMHNLLSKDLGYVTKQGCAVLFVTHITNYTHLADTLVVLDSNGAQLYSGPANTCIEKHEDLAKSQDKELPDTSSAISSPEAFEGDSFKQVLKPVAEDDPETIKRQKGDLGVWKYYGKSIGFLAILFFILCICINTFCTQFQKLWLQWNTGKSNPSLGMFLGLYAMFAVVGFFFQLGTLGQVFLKMGPQSAKVLHQVLVKATVRAPMSFFEAVDSSVLLNRFSQDMTQVDFALPVSAFMVFSQLASCIMSIALISVGSSYMAASIPVAIFALYWIQRFYLRTSRQLRLLDLESKTPLYQQFTETLEGIVTIRAFGWQKPFDEKQFQRLNDSQRPLFILACIQRWLSLVLGLLIAGMAVLLIALALCIPQASSGGALGVALNSILAFNMSLTMLISAWTNAETSLGSVARTESFEKYTPVEEEPATPLEPPPSWPTGAVAVENVGFTYADGTIALQNVSFHIPAGQKFAIVGRTGSGKSTLLSSLLRLIDPDTGSITIDNLPLSSIPRSTVRDRLICLPQDALVFPGTIAFNLDPENRCGPHAPQMMQAALQSVNLVPLIESRGGLTADLKPDSLSHGEQQLLALSRAILRKRVHNGNCILVLDEATSNLDAVAEGVVQKVVKEEFRGNTVITVAHRLDTIRDSDMVLMLDKGGVFMVGTPGEVWPLMGVVEGAAVKGGVGLVGEGVDVIEEEKR</sequence>
<feature type="transmembrane region" description="Helical" evidence="10">
    <location>
        <begin position="250"/>
        <end position="267"/>
    </location>
</feature>
<dbReference type="Gene3D" id="1.20.1560.10">
    <property type="entry name" value="ABC transporter type 1, transmembrane domain"/>
    <property type="match status" value="2"/>
</dbReference>
<evidence type="ECO:0000259" key="12">
    <source>
        <dbReference type="PROSITE" id="PS50929"/>
    </source>
</evidence>
<dbReference type="SUPFAM" id="SSF90123">
    <property type="entry name" value="ABC transporter transmembrane region"/>
    <property type="match status" value="2"/>
</dbReference>
<feature type="transmembrane region" description="Helical" evidence="10">
    <location>
        <begin position="305"/>
        <end position="328"/>
    </location>
</feature>
<keyword evidence="13" id="KW-0378">Hydrolase</keyword>
<evidence type="ECO:0000256" key="4">
    <source>
        <dbReference type="ARBA" id="ARBA00022741"/>
    </source>
</evidence>
<dbReference type="Proteomes" id="UP000298493">
    <property type="component" value="Unassembled WGS sequence"/>
</dbReference>
<dbReference type="Gene3D" id="3.40.50.300">
    <property type="entry name" value="P-loop containing nucleotide triphosphate hydrolases"/>
    <property type="match status" value="2"/>
</dbReference>
<dbReference type="GO" id="GO:0016020">
    <property type="term" value="C:membrane"/>
    <property type="evidence" value="ECO:0007669"/>
    <property type="project" value="UniProtKB-SubCell"/>
</dbReference>
<feature type="transmembrane region" description="Helical" evidence="10">
    <location>
        <begin position="482"/>
        <end position="506"/>
    </location>
</feature>
<feature type="domain" description="ABC transmembrane type-1" evidence="12">
    <location>
        <begin position="277"/>
        <end position="549"/>
    </location>
</feature>
<evidence type="ECO:0000259" key="11">
    <source>
        <dbReference type="PROSITE" id="PS50893"/>
    </source>
</evidence>
<dbReference type="PROSITE" id="PS50893">
    <property type="entry name" value="ABC_TRANSPORTER_2"/>
    <property type="match status" value="2"/>
</dbReference>
<dbReference type="InterPro" id="IPR011527">
    <property type="entry name" value="ABC1_TM_dom"/>
</dbReference>
<feature type="transmembrane region" description="Helical" evidence="10">
    <location>
        <begin position="95"/>
        <end position="116"/>
    </location>
</feature>
<dbReference type="InterPro" id="IPR027417">
    <property type="entry name" value="P-loop_NTPase"/>
</dbReference>
<feature type="transmembrane region" description="Helical" evidence="10">
    <location>
        <begin position="70"/>
        <end position="89"/>
    </location>
</feature>
<keyword evidence="4" id="KW-0547">Nucleotide-binding</keyword>
<feature type="compositionally biased region" description="Basic and acidic residues" evidence="9">
    <location>
        <begin position="580"/>
        <end position="594"/>
    </location>
</feature>
<evidence type="ECO:0000256" key="7">
    <source>
        <dbReference type="ARBA" id="ARBA00023136"/>
    </source>
</evidence>
<dbReference type="InterPro" id="IPR050173">
    <property type="entry name" value="ABC_transporter_C-like"/>
</dbReference>
<dbReference type="InterPro" id="IPR044746">
    <property type="entry name" value="ABCC_6TM_D1"/>
</dbReference>
<dbReference type="SMART" id="SM00382">
    <property type="entry name" value="AAA"/>
    <property type="match status" value="2"/>
</dbReference>
<keyword evidence="8" id="KW-0325">Glycoprotein</keyword>
<evidence type="ECO:0000256" key="1">
    <source>
        <dbReference type="ARBA" id="ARBA00004141"/>
    </source>
</evidence>
<keyword evidence="3 10" id="KW-0812">Transmembrane</keyword>
<dbReference type="InterPro" id="IPR003593">
    <property type="entry name" value="AAA+_ATPase"/>
</dbReference>
<evidence type="ECO:0000256" key="3">
    <source>
        <dbReference type="ARBA" id="ARBA00022692"/>
    </source>
</evidence>
<evidence type="ECO:0000313" key="14">
    <source>
        <dbReference type="Proteomes" id="UP000298493"/>
    </source>
</evidence>
<dbReference type="Pfam" id="PF00664">
    <property type="entry name" value="ABC_membrane"/>
    <property type="match status" value="1"/>
</dbReference>
<evidence type="ECO:0000256" key="8">
    <source>
        <dbReference type="ARBA" id="ARBA00023180"/>
    </source>
</evidence>
<dbReference type="GO" id="GO:0016887">
    <property type="term" value="F:ATP hydrolysis activity"/>
    <property type="evidence" value="ECO:0007669"/>
    <property type="project" value="InterPro"/>
</dbReference>